<evidence type="ECO:0000256" key="2">
    <source>
        <dbReference type="ARBA" id="ARBA00008770"/>
    </source>
</evidence>
<comment type="pathway">
    <text evidence="1 4">Glycan biosynthesis; trehalose biosynthesis.</text>
</comment>
<proteinExistence type="inferred from homology"/>
<evidence type="ECO:0000256" key="4">
    <source>
        <dbReference type="RuleBase" id="RU361117"/>
    </source>
</evidence>
<dbReference type="Gene3D" id="3.40.50.1000">
    <property type="entry name" value="HAD superfamily/HAD-like"/>
    <property type="match status" value="1"/>
</dbReference>
<dbReference type="InterPro" id="IPR036412">
    <property type="entry name" value="HAD-like_sf"/>
</dbReference>
<gene>
    <name evidence="5" type="ORF">SAMN05216382_1478</name>
</gene>
<evidence type="ECO:0000313" key="6">
    <source>
        <dbReference type="Proteomes" id="UP000199214"/>
    </source>
</evidence>
<dbReference type="Gene3D" id="3.30.70.1020">
    <property type="entry name" value="Trehalose-6-phosphate phosphatase related protein, domain 2"/>
    <property type="match status" value="1"/>
</dbReference>
<dbReference type="STRING" id="1855283.SAMN05216382_1478"/>
<dbReference type="InterPro" id="IPR044651">
    <property type="entry name" value="OTSB-like"/>
</dbReference>
<dbReference type="AlphaFoldDB" id="A0A1H7MGW6"/>
<dbReference type="GO" id="GO:0004805">
    <property type="term" value="F:trehalose-phosphatase activity"/>
    <property type="evidence" value="ECO:0007669"/>
    <property type="project" value="UniProtKB-EC"/>
</dbReference>
<dbReference type="PANTHER" id="PTHR43768:SF3">
    <property type="entry name" value="TREHALOSE 6-PHOSPHATE PHOSPHATASE"/>
    <property type="match status" value="1"/>
</dbReference>
<accession>A0A1H7MGW6</accession>
<dbReference type="GO" id="GO:0046872">
    <property type="term" value="F:metal ion binding"/>
    <property type="evidence" value="ECO:0007669"/>
    <property type="project" value="UniProtKB-KW"/>
</dbReference>
<comment type="catalytic activity">
    <reaction evidence="4">
        <text>alpha,alpha-trehalose 6-phosphate + H2O = alpha,alpha-trehalose + phosphate</text>
        <dbReference type="Rhea" id="RHEA:23420"/>
        <dbReference type="ChEBI" id="CHEBI:15377"/>
        <dbReference type="ChEBI" id="CHEBI:16551"/>
        <dbReference type="ChEBI" id="CHEBI:43474"/>
        <dbReference type="ChEBI" id="CHEBI:58429"/>
        <dbReference type="EC" id="3.1.3.12"/>
    </reaction>
</comment>
<evidence type="ECO:0000256" key="1">
    <source>
        <dbReference type="ARBA" id="ARBA00005199"/>
    </source>
</evidence>
<dbReference type="OrthoDB" id="9814913at2"/>
<dbReference type="UniPathway" id="UPA00299"/>
<keyword evidence="3 4" id="KW-0378">Hydrolase</keyword>
<dbReference type="EC" id="3.1.3.12" evidence="4"/>
<comment type="similarity">
    <text evidence="2 4">Belongs to the trehalose phosphatase family.</text>
</comment>
<name>A0A1H7MGW6_9SPHN</name>
<dbReference type="InterPro" id="IPR003337">
    <property type="entry name" value="Trehalose_PPase"/>
</dbReference>
<dbReference type="NCBIfam" id="TIGR01484">
    <property type="entry name" value="HAD-SF-IIB"/>
    <property type="match status" value="1"/>
</dbReference>
<dbReference type="PANTHER" id="PTHR43768">
    <property type="entry name" value="TREHALOSE 6-PHOSPHATE PHOSPHATASE"/>
    <property type="match status" value="1"/>
</dbReference>
<keyword evidence="6" id="KW-1185">Reference proteome</keyword>
<organism evidence="5 6">
    <name type="scientific">Sphingomonas palmae</name>
    <dbReference type="NCBI Taxonomy" id="1855283"/>
    <lineage>
        <taxon>Bacteria</taxon>
        <taxon>Pseudomonadati</taxon>
        <taxon>Pseudomonadota</taxon>
        <taxon>Alphaproteobacteria</taxon>
        <taxon>Sphingomonadales</taxon>
        <taxon>Sphingomonadaceae</taxon>
        <taxon>Sphingomonas</taxon>
    </lineage>
</organism>
<dbReference type="GO" id="GO:0005992">
    <property type="term" value="P:trehalose biosynthetic process"/>
    <property type="evidence" value="ECO:0007669"/>
    <property type="project" value="UniProtKB-UniPathway"/>
</dbReference>
<dbReference type="InterPro" id="IPR023214">
    <property type="entry name" value="HAD_sf"/>
</dbReference>
<keyword evidence="4" id="KW-0479">Metal-binding</keyword>
<comment type="cofactor">
    <cofactor evidence="4">
        <name>Mg(2+)</name>
        <dbReference type="ChEBI" id="CHEBI:18420"/>
    </cofactor>
</comment>
<comment type="function">
    <text evidence="4">Removes the phosphate from trehalose 6-phosphate to produce free trehalose.</text>
</comment>
<evidence type="ECO:0000313" key="5">
    <source>
        <dbReference type="EMBL" id="SEL09935.1"/>
    </source>
</evidence>
<evidence type="ECO:0000256" key="3">
    <source>
        <dbReference type="ARBA" id="ARBA00022801"/>
    </source>
</evidence>
<protein>
    <recommendedName>
        <fullName evidence="4">Trehalose 6-phosphate phosphatase</fullName>
        <ecNumber evidence="4">3.1.3.12</ecNumber>
    </recommendedName>
</protein>
<dbReference type="NCBIfam" id="TIGR00685">
    <property type="entry name" value="T6PP"/>
    <property type="match status" value="1"/>
</dbReference>
<dbReference type="RefSeq" id="WP_093004801.1">
    <property type="nucleotide sequence ID" value="NZ_FNZZ01000002.1"/>
</dbReference>
<reference evidence="6" key="1">
    <citation type="submission" date="2016-10" db="EMBL/GenBank/DDBJ databases">
        <authorList>
            <person name="Varghese N."/>
            <person name="Submissions S."/>
        </authorList>
    </citation>
    <scope>NUCLEOTIDE SEQUENCE [LARGE SCALE GENOMIC DNA]</scope>
    <source>
        <strain evidence="6">JS21-1</strain>
    </source>
</reference>
<dbReference type="Pfam" id="PF02358">
    <property type="entry name" value="Trehalose_PPase"/>
    <property type="match status" value="1"/>
</dbReference>
<dbReference type="EMBL" id="FNZZ01000002">
    <property type="protein sequence ID" value="SEL09935.1"/>
    <property type="molecule type" value="Genomic_DNA"/>
</dbReference>
<dbReference type="SUPFAM" id="SSF56784">
    <property type="entry name" value="HAD-like"/>
    <property type="match status" value="1"/>
</dbReference>
<dbReference type="InterPro" id="IPR006379">
    <property type="entry name" value="HAD-SF_hydro_IIB"/>
</dbReference>
<dbReference type="CDD" id="cd01627">
    <property type="entry name" value="HAD_TPP"/>
    <property type="match status" value="1"/>
</dbReference>
<dbReference type="Proteomes" id="UP000199214">
    <property type="component" value="Unassembled WGS sequence"/>
</dbReference>
<sequence>MSDTLPPPPADLLLNASLFLDFDGTLVEIAATPDAVEVSDTLRQLLHDLYQRLDGRVAIVSGRSVAEIAAMLDPVTLTVAGSHGLEIAAAGKPPVVPARTEGVDAALAALNDFARDRPGVLVEDKPFGVGLHYRQAPEQEADARALAAALADRHGLHLQLGKMVAELRLRGGDKGSALKALMAEPGRAATRPVFMGDDVTDEAAFAAACELGGAGILVGPARDTHARYRLDDVPAALAWLRRGAEALA</sequence>
<keyword evidence="4" id="KW-0460">Magnesium</keyword>